<dbReference type="InterPro" id="IPR041737">
    <property type="entry name" value="SoxW"/>
</dbReference>
<dbReference type="Pfam" id="PF13098">
    <property type="entry name" value="Thioredoxin_2"/>
    <property type="match status" value="2"/>
</dbReference>
<dbReference type="Gene3D" id="3.40.30.10">
    <property type="entry name" value="Glutaredoxin"/>
    <property type="match status" value="2"/>
</dbReference>
<dbReference type="EMBL" id="FTPK01000001">
    <property type="protein sequence ID" value="SIT66004.1"/>
    <property type="molecule type" value="Genomic_DNA"/>
</dbReference>
<feature type="domain" description="Thioredoxin-like fold" evidence="2">
    <location>
        <begin position="60"/>
        <end position="163"/>
    </location>
</feature>
<keyword evidence="4" id="KW-1185">Reference proteome</keyword>
<sequence length="337" mass="38616">MRQSLISLVCLSLLIFLVGPTAAREQPPIDDSPRHIGLQHPDWFERSLLDLREDLANVRAQDKRGLMIYVGMDHCPYCEALFTVNFAAADILAYTREHFNVVGLDIRGSRELTDLDGRVKTERQYAIEKGLNFTPALLFYDREGEAVFRLRGYHPPYRFRAALEFVADGHYENESFRDYLARADPPPRFDVAGLNDQAFFQSGPHRLNQRGSDPIRPLIVFFEQGECHACDILHTEPLNDPAVQQLLSQFDVVQLDMWSDESVVLPDGRTLSAEAWASELGLYYAPTLVFFDASGEEVIRIDSVVRQHRLHAVMEYLLTEGYRSHPTFQRWRAEQDG</sequence>
<evidence type="ECO:0000256" key="1">
    <source>
        <dbReference type="SAM" id="SignalP"/>
    </source>
</evidence>
<dbReference type="InterPro" id="IPR012336">
    <property type="entry name" value="Thioredoxin-like_fold"/>
</dbReference>
<dbReference type="OrthoDB" id="9791630at2"/>
<dbReference type="STRING" id="233100.SAMN05216526_0438"/>
<proteinExistence type="predicted"/>
<feature type="domain" description="Thioredoxin-like fold" evidence="2">
    <location>
        <begin position="216"/>
        <end position="313"/>
    </location>
</feature>
<keyword evidence="1" id="KW-0732">Signal</keyword>
<reference evidence="3 4" key="1">
    <citation type="submission" date="2017-01" db="EMBL/GenBank/DDBJ databases">
        <authorList>
            <person name="Mah S.A."/>
            <person name="Swanson W.J."/>
            <person name="Moy G.W."/>
            <person name="Vacquier V.D."/>
        </authorList>
    </citation>
    <scope>NUCLEOTIDE SEQUENCE [LARGE SCALE GENOMIC DNA]</scope>
    <source>
        <strain evidence="3 4">M9</strain>
    </source>
</reference>
<evidence type="ECO:0000259" key="2">
    <source>
        <dbReference type="Pfam" id="PF13098"/>
    </source>
</evidence>
<evidence type="ECO:0000313" key="4">
    <source>
        <dbReference type="Proteomes" id="UP000223759"/>
    </source>
</evidence>
<protein>
    <submittedName>
        <fullName evidence="3">Thioredoxin-related protein</fullName>
    </submittedName>
</protein>
<dbReference type="InterPro" id="IPR036249">
    <property type="entry name" value="Thioredoxin-like_sf"/>
</dbReference>
<gene>
    <name evidence="3" type="ORF">SAMN05216526_0438</name>
</gene>
<dbReference type="AlphaFoldDB" id="A0A1R3VNE1"/>
<dbReference type="Proteomes" id="UP000223759">
    <property type="component" value="Unassembled WGS sequence"/>
</dbReference>
<organism evidence="3 4">
    <name type="scientific">Ectothiorhodosinus mongolicus</name>
    <dbReference type="NCBI Taxonomy" id="233100"/>
    <lineage>
        <taxon>Bacteria</taxon>
        <taxon>Pseudomonadati</taxon>
        <taxon>Pseudomonadota</taxon>
        <taxon>Gammaproteobacteria</taxon>
        <taxon>Chromatiales</taxon>
        <taxon>Ectothiorhodospiraceae</taxon>
        <taxon>Ectothiorhodosinus</taxon>
    </lineage>
</organism>
<dbReference type="RefSeq" id="WP_076754529.1">
    <property type="nucleotide sequence ID" value="NZ_CP023018.1"/>
</dbReference>
<evidence type="ECO:0000313" key="3">
    <source>
        <dbReference type="EMBL" id="SIT66004.1"/>
    </source>
</evidence>
<feature type="chain" id="PRO_5012684108" evidence="1">
    <location>
        <begin position="24"/>
        <end position="337"/>
    </location>
</feature>
<feature type="signal peptide" evidence="1">
    <location>
        <begin position="1"/>
        <end position="23"/>
    </location>
</feature>
<dbReference type="SUPFAM" id="SSF52833">
    <property type="entry name" value="Thioredoxin-like"/>
    <property type="match status" value="2"/>
</dbReference>
<dbReference type="CDD" id="cd02951">
    <property type="entry name" value="SoxW"/>
    <property type="match status" value="1"/>
</dbReference>
<name>A0A1R3VNE1_9GAMM</name>
<accession>A0A1R3VNE1</accession>